<dbReference type="GeneID" id="85340064"/>
<comment type="subcellular location">
    <subcellularLocation>
        <location evidence="1">Nucleus</location>
    </subcellularLocation>
</comment>
<sequence>MTFHDEDIDQQLPLSVDDDQLRPGCGMDSTESGPPITSAPVAQFKPSRIVARVIRSLYGIKSVSTEEHLTPAARFNQDLSEWREPISYLLDTVGSSALYVKHEEIRKNVQLCLDAATKITKHVNYINEAGELYSTLFRYGVVLQELHLKVLRNNTCLAPISNPRAGNCLTSNENNEILPVPYRRSQLRPGGGTSGLRLAVE</sequence>
<evidence type="ECO:0000256" key="1">
    <source>
        <dbReference type="ARBA" id="ARBA00004123"/>
    </source>
</evidence>
<evidence type="ECO:0000256" key="3">
    <source>
        <dbReference type="ARBA" id="ARBA00023125"/>
    </source>
</evidence>
<evidence type="ECO:0000313" key="7">
    <source>
        <dbReference type="EMBL" id="KAK1525938.1"/>
    </source>
</evidence>
<dbReference type="GO" id="GO:0045944">
    <property type="term" value="P:positive regulation of transcription by RNA polymerase II"/>
    <property type="evidence" value="ECO:0007669"/>
    <property type="project" value="TreeGrafter"/>
</dbReference>
<proteinExistence type="predicted"/>
<keyword evidence="5" id="KW-0539">Nucleus</keyword>
<dbReference type="EMBL" id="MOOE01000008">
    <property type="protein sequence ID" value="KAK1525938.1"/>
    <property type="molecule type" value="Genomic_DNA"/>
</dbReference>
<organism evidence="7 8">
    <name type="scientific">Colletotrichum costaricense</name>
    <dbReference type="NCBI Taxonomy" id="1209916"/>
    <lineage>
        <taxon>Eukaryota</taxon>
        <taxon>Fungi</taxon>
        <taxon>Dikarya</taxon>
        <taxon>Ascomycota</taxon>
        <taxon>Pezizomycotina</taxon>
        <taxon>Sordariomycetes</taxon>
        <taxon>Hypocreomycetidae</taxon>
        <taxon>Glomerellales</taxon>
        <taxon>Glomerellaceae</taxon>
        <taxon>Colletotrichum</taxon>
        <taxon>Colletotrichum acutatum species complex</taxon>
    </lineage>
</organism>
<evidence type="ECO:0000313" key="8">
    <source>
        <dbReference type="Proteomes" id="UP001240678"/>
    </source>
</evidence>
<keyword evidence="8" id="KW-1185">Reference proteome</keyword>
<feature type="region of interest" description="Disordered" evidence="6">
    <location>
        <begin position="1"/>
        <end position="38"/>
    </location>
</feature>
<dbReference type="GO" id="GO:0043565">
    <property type="term" value="F:sequence-specific DNA binding"/>
    <property type="evidence" value="ECO:0007669"/>
    <property type="project" value="TreeGrafter"/>
</dbReference>
<keyword evidence="4" id="KW-0804">Transcription</keyword>
<keyword evidence="3" id="KW-0238">DNA-binding</keyword>
<comment type="caution">
    <text evidence="7">The sequence shown here is derived from an EMBL/GenBank/DDBJ whole genome shotgun (WGS) entry which is preliminary data.</text>
</comment>
<evidence type="ECO:0000256" key="2">
    <source>
        <dbReference type="ARBA" id="ARBA00023015"/>
    </source>
</evidence>
<dbReference type="PANTHER" id="PTHR47540:SF3">
    <property type="entry name" value="ZN(II)2CYS6 TRANSCRIPTION FACTOR (EUROFUNG)"/>
    <property type="match status" value="1"/>
</dbReference>
<accession>A0AAJ0DZJ9</accession>
<dbReference type="Proteomes" id="UP001240678">
    <property type="component" value="Unassembled WGS sequence"/>
</dbReference>
<name>A0AAJ0DZJ9_9PEZI</name>
<evidence type="ECO:0000256" key="4">
    <source>
        <dbReference type="ARBA" id="ARBA00023163"/>
    </source>
</evidence>
<dbReference type="InterPro" id="IPR051711">
    <property type="entry name" value="Stress_Response_Reg"/>
</dbReference>
<protein>
    <submittedName>
        <fullName evidence="7">Finger protein</fullName>
    </submittedName>
</protein>
<keyword evidence="2" id="KW-0805">Transcription regulation</keyword>
<evidence type="ECO:0000256" key="6">
    <source>
        <dbReference type="SAM" id="MobiDB-lite"/>
    </source>
</evidence>
<dbReference type="CDD" id="cd12148">
    <property type="entry name" value="fungal_TF_MHR"/>
    <property type="match status" value="1"/>
</dbReference>
<dbReference type="RefSeq" id="XP_060312791.1">
    <property type="nucleotide sequence ID" value="XM_060456517.1"/>
</dbReference>
<dbReference type="PANTHER" id="PTHR47540">
    <property type="entry name" value="THIAMINE REPRESSIBLE GENES REGULATORY PROTEIN THI5"/>
    <property type="match status" value="1"/>
</dbReference>
<gene>
    <name evidence="7" type="ORF">CCOS01_08356</name>
</gene>
<evidence type="ECO:0000256" key="5">
    <source>
        <dbReference type="ARBA" id="ARBA00023242"/>
    </source>
</evidence>
<reference evidence="7 8" key="1">
    <citation type="submission" date="2016-10" db="EMBL/GenBank/DDBJ databases">
        <title>The genome sequence of Colletotrichum fioriniae PJ7.</title>
        <authorList>
            <person name="Baroncelli R."/>
        </authorList>
    </citation>
    <scope>NUCLEOTIDE SEQUENCE [LARGE SCALE GENOMIC DNA]</scope>
    <source>
        <strain evidence="7 8">IMI 309622</strain>
    </source>
</reference>
<dbReference type="GO" id="GO:0005634">
    <property type="term" value="C:nucleus"/>
    <property type="evidence" value="ECO:0007669"/>
    <property type="project" value="UniProtKB-SubCell"/>
</dbReference>
<dbReference type="AlphaFoldDB" id="A0AAJ0DZJ9"/>